<keyword evidence="2" id="KW-0479">Metal-binding</keyword>
<evidence type="ECO:0000256" key="2">
    <source>
        <dbReference type="PROSITE-ProRule" id="PRU00047"/>
    </source>
</evidence>
<dbReference type="GO" id="GO:0008270">
    <property type="term" value="F:zinc ion binding"/>
    <property type="evidence" value="ECO:0007669"/>
    <property type="project" value="UniProtKB-KW"/>
</dbReference>
<feature type="compositionally biased region" description="Low complexity" evidence="3">
    <location>
        <begin position="145"/>
        <end position="160"/>
    </location>
</feature>
<dbReference type="InterPro" id="IPR036875">
    <property type="entry name" value="Znf_CCHC_sf"/>
</dbReference>
<protein>
    <recommendedName>
        <fullName evidence="4">CCHC-type domain-containing protein</fullName>
    </recommendedName>
</protein>
<feature type="compositionally biased region" description="Basic and acidic residues" evidence="3">
    <location>
        <begin position="102"/>
        <end position="112"/>
    </location>
</feature>
<keyword evidence="1" id="KW-0507">mRNA processing</keyword>
<reference evidence="5" key="1">
    <citation type="submission" date="2021-10" db="EMBL/GenBank/DDBJ databases">
        <title>De novo Genome Assembly of Clathrus columnatus (Basidiomycota, Fungi) Using Illumina and Nanopore Sequence Data.</title>
        <authorList>
            <person name="Ogiso-Tanaka E."/>
            <person name="Itagaki H."/>
            <person name="Hosoya T."/>
            <person name="Hosaka K."/>
        </authorList>
    </citation>
    <scope>NUCLEOTIDE SEQUENCE</scope>
    <source>
        <strain evidence="5">MO-923</strain>
    </source>
</reference>
<organism evidence="5 6">
    <name type="scientific">Clathrus columnatus</name>
    <dbReference type="NCBI Taxonomy" id="1419009"/>
    <lineage>
        <taxon>Eukaryota</taxon>
        <taxon>Fungi</taxon>
        <taxon>Dikarya</taxon>
        <taxon>Basidiomycota</taxon>
        <taxon>Agaricomycotina</taxon>
        <taxon>Agaricomycetes</taxon>
        <taxon>Phallomycetidae</taxon>
        <taxon>Phallales</taxon>
        <taxon>Clathraceae</taxon>
        <taxon>Clathrus</taxon>
    </lineage>
</organism>
<dbReference type="InterPro" id="IPR001878">
    <property type="entry name" value="Znf_CCHC"/>
</dbReference>
<gene>
    <name evidence="5" type="ORF">Clacol_004861</name>
</gene>
<dbReference type="EMBL" id="BPWL01000005">
    <property type="protein sequence ID" value="GJJ10634.1"/>
    <property type="molecule type" value="Genomic_DNA"/>
</dbReference>
<comment type="caution">
    <text evidence="5">The sequence shown here is derived from an EMBL/GenBank/DDBJ whole genome shotgun (WGS) entry which is preliminary data.</text>
</comment>
<evidence type="ECO:0000256" key="1">
    <source>
        <dbReference type="ARBA" id="ARBA00022664"/>
    </source>
</evidence>
<sequence>MNWTIKDWDAFVQKLANQFGSYTPEDDDENAIHDRSLRHIVKTAIPKCISSKLSTCGIATDTFDGMRQAVQKIDNEYWKAKQEEENRRKQLQQLQARLNKTVKGDPKTDKKNPPNSNTTTTTTSTMTSNNNNNNNNKKQPKNDKANIANNKTTTTSTLGAKPKHLGPNGRLTSTERERHVKEGLCLLCSTKGHLVKDCPKVTKTGDKSKAHTATAEAPKASTSGTKN</sequence>
<evidence type="ECO:0000256" key="3">
    <source>
        <dbReference type="SAM" id="MobiDB-lite"/>
    </source>
</evidence>
<keyword evidence="6" id="KW-1185">Reference proteome</keyword>
<dbReference type="AlphaFoldDB" id="A0AAV5A7P0"/>
<dbReference type="Gene3D" id="4.10.60.10">
    <property type="entry name" value="Zinc finger, CCHC-type"/>
    <property type="match status" value="1"/>
</dbReference>
<accession>A0AAV5A7P0</accession>
<keyword evidence="2" id="KW-0862">Zinc</keyword>
<dbReference type="GO" id="GO:0006397">
    <property type="term" value="P:mRNA processing"/>
    <property type="evidence" value="ECO:0007669"/>
    <property type="project" value="UniProtKB-KW"/>
</dbReference>
<evidence type="ECO:0000259" key="4">
    <source>
        <dbReference type="PROSITE" id="PS50158"/>
    </source>
</evidence>
<evidence type="ECO:0000313" key="5">
    <source>
        <dbReference type="EMBL" id="GJJ10634.1"/>
    </source>
</evidence>
<feature type="region of interest" description="Disordered" evidence="3">
    <location>
        <begin position="201"/>
        <end position="227"/>
    </location>
</feature>
<proteinExistence type="predicted"/>
<evidence type="ECO:0000313" key="6">
    <source>
        <dbReference type="Proteomes" id="UP001050691"/>
    </source>
</evidence>
<feature type="region of interest" description="Disordered" evidence="3">
    <location>
        <begin position="98"/>
        <end position="176"/>
    </location>
</feature>
<dbReference type="SUPFAM" id="SSF57756">
    <property type="entry name" value="Retrovirus zinc finger-like domains"/>
    <property type="match status" value="1"/>
</dbReference>
<dbReference type="Proteomes" id="UP001050691">
    <property type="component" value="Unassembled WGS sequence"/>
</dbReference>
<dbReference type="GO" id="GO:0003676">
    <property type="term" value="F:nucleic acid binding"/>
    <property type="evidence" value="ECO:0007669"/>
    <property type="project" value="InterPro"/>
</dbReference>
<keyword evidence="2" id="KW-0863">Zinc-finger</keyword>
<name>A0AAV5A7P0_9AGAM</name>
<feature type="domain" description="CCHC-type" evidence="4">
    <location>
        <begin position="185"/>
        <end position="200"/>
    </location>
</feature>
<dbReference type="PROSITE" id="PS50158">
    <property type="entry name" value="ZF_CCHC"/>
    <property type="match status" value="1"/>
</dbReference>
<feature type="compositionally biased region" description="Low complexity" evidence="3">
    <location>
        <begin position="113"/>
        <end position="137"/>
    </location>
</feature>